<keyword evidence="5" id="KW-1185">Reference proteome</keyword>
<feature type="compositionally biased region" description="Polar residues" evidence="1">
    <location>
        <begin position="558"/>
        <end position="569"/>
    </location>
</feature>
<dbReference type="Pfam" id="PF11992">
    <property type="entry name" value="TgpA_N"/>
    <property type="match status" value="1"/>
</dbReference>
<feature type="domain" description="Transglutaminase-like" evidence="3">
    <location>
        <begin position="481"/>
        <end position="551"/>
    </location>
</feature>
<feature type="transmembrane region" description="Helical" evidence="2">
    <location>
        <begin position="145"/>
        <end position="163"/>
    </location>
</feature>
<dbReference type="Proteomes" id="UP000198280">
    <property type="component" value="Unassembled WGS sequence"/>
</dbReference>
<feature type="transmembrane region" description="Helical" evidence="2">
    <location>
        <begin position="631"/>
        <end position="650"/>
    </location>
</feature>
<reference evidence="4 5" key="1">
    <citation type="submission" date="2017-06" db="EMBL/GenBank/DDBJ databases">
        <authorList>
            <person name="Kim H.J."/>
            <person name="Triplett B.A."/>
        </authorList>
    </citation>
    <scope>NUCLEOTIDE SEQUENCE [LARGE SCALE GENOMIC DNA]</scope>
    <source>
        <strain evidence="4 5">CGMCC 4.1858</strain>
    </source>
</reference>
<evidence type="ECO:0000256" key="1">
    <source>
        <dbReference type="SAM" id="MobiDB-lite"/>
    </source>
</evidence>
<keyword evidence="2" id="KW-1133">Transmembrane helix</keyword>
<feature type="transmembrane region" description="Helical" evidence="2">
    <location>
        <begin position="32"/>
        <end position="49"/>
    </location>
</feature>
<dbReference type="SUPFAM" id="SSF54001">
    <property type="entry name" value="Cysteine proteinases"/>
    <property type="match status" value="1"/>
</dbReference>
<dbReference type="Pfam" id="PF13559">
    <property type="entry name" value="DUF4129"/>
    <property type="match status" value="1"/>
</dbReference>
<dbReference type="Pfam" id="PF01841">
    <property type="entry name" value="Transglut_core"/>
    <property type="match status" value="1"/>
</dbReference>
<dbReference type="PANTHER" id="PTHR42736:SF1">
    <property type="entry name" value="PROTEIN-GLUTAMINE GAMMA-GLUTAMYLTRANSFERASE"/>
    <property type="match status" value="1"/>
</dbReference>
<sequence>MMSGRGRLAVCAAAATLMTACSLLPLATPNSWILQAVFLVLLQSGVGALTRRAPLARPLTVLAQAVFSLLVLTLMFASEQALLGFLPGPAAYTQFGNLLTAAMQDVTQFAIPAPVTPGIRLLLLGGVLLIGLAVDALAVTYGSAAPAGLPLLALYSIAAGLAGGDGTRWPYFLLAAVGYLMLLLAEGRDRISRWGRVFGGVGSGARAGYGGPTGAVAPVRTGRRIGAMALGIALVAPAVLPSMGVGLLPTGGSGSGNGRGGGTISAVNPVVALQDNLNQSDDRVVLRYRTNAVSNADMYLRIVALDRFTGDKWEPAQRSLTGVPKVLPSPQGLGPEVKAAEVATSVAADKSYVQMWLPLPYPATQVQVDGRWRFETTGRTIIGDRGQTTSGTQYQVSSLALEPTAQQLASAPPADDRLRAEYTKVPDSLPQVVAQTALDVTKDAGNDYERALALQRWFTSGAFSYDTSVRSGTGVQAITRFLRNKEGFCIHFAFTMAAMARTLGIPARVAVGFTPGTAEADGAYAVGLKDAHAWPELYFEGVGWTRFEPTPTRGTLPGYTQETATSDTGPSAPDTPEESAGAGASTGPTVAPTCVGKDAQLGNCDPLAQASGIDGDDEGLWPRIFEWTLRVLAWAVVPLVVLVLLLPLFWRRRQRFQRLGGGQDPAALAAWLELTGRARGTAADGGDGQGGASKALTPGELDAMGARDGARTLAAWLELIDTAWDYGLRPDESETPRRVAGRLVGDGGLEGAAAEAAQRLATAVEQALFSPRPPTATGSAKDVQLVREGLRRNADAKTRIRAVLLPRSAVRVVWRSAERWSAFSARVSARLRGAGDAVKRPLRQRRTS</sequence>
<dbReference type="InterPro" id="IPR052901">
    <property type="entry name" value="Bact_TGase-like"/>
</dbReference>
<dbReference type="EMBL" id="FZOF01000001">
    <property type="protein sequence ID" value="SNR85825.1"/>
    <property type="molecule type" value="Genomic_DNA"/>
</dbReference>
<protein>
    <recommendedName>
        <fullName evidence="3">Transglutaminase-like domain-containing protein</fullName>
    </recommendedName>
</protein>
<accession>A0A238ZR31</accession>
<keyword evidence="2" id="KW-0472">Membrane</keyword>
<dbReference type="AlphaFoldDB" id="A0A238ZR31"/>
<dbReference type="PROSITE" id="PS51257">
    <property type="entry name" value="PROKAR_LIPOPROTEIN"/>
    <property type="match status" value="1"/>
</dbReference>
<dbReference type="InterPro" id="IPR025403">
    <property type="entry name" value="TgpA-like_C"/>
</dbReference>
<feature type="transmembrane region" description="Helical" evidence="2">
    <location>
        <begin position="227"/>
        <end position="248"/>
    </location>
</feature>
<dbReference type="PANTHER" id="PTHR42736">
    <property type="entry name" value="PROTEIN-GLUTAMINE GAMMA-GLUTAMYLTRANSFERASE"/>
    <property type="match status" value="1"/>
</dbReference>
<dbReference type="Gene3D" id="3.10.620.30">
    <property type="match status" value="1"/>
</dbReference>
<proteinExistence type="predicted"/>
<organism evidence="4 5">
    <name type="scientific">Actinacidiphila glaucinigra</name>
    <dbReference type="NCBI Taxonomy" id="235986"/>
    <lineage>
        <taxon>Bacteria</taxon>
        <taxon>Bacillati</taxon>
        <taxon>Actinomycetota</taxon>
        <taxon>Actinomycetes</taxon>
        <taxon>Kitasatosporales</taxon>
        <taxon>Streptomycetaceae</taxon>
        <taxon>Actinacidiphila</taxon>
    </lineage>
</organism>
<feature type="transmembrane region" description="Helical" evidence="2">
    <location>
        <begin position="119"/>
        <end position="138"/>
    </location>
</feature>
<evidence type="ECO:0000313" key="5">
    <source>
        <dbReference type="Proteomes" id="UP000198280"/>
    </source>
</evidence>
<feature type="transmembrane region" description="Helical" evidence="2">
    <location>
        <begin position="169"/>
        <end position="185"/>
    </location>
</feature>
<evidence type="ECO:0000259" key="3">
    <source>
        <dbReference type="SMART" id="SM00460"/>
    </source>
</evidence>
<feature type="region of interest" description="Disordered" evidence="1">
    <location>
        <begin position="550"/>
        <end position="591"/>
    </location>
</feature>
<dbReference type="InterPro" id="IPR002931">
    <property type="entry name" value="Transglutaminase-like"/>
</dbReference>
<dbReference type="SMART" id="SM00460">
    <property type="entry name" value="TGc"/>
    <property type="match status" value="1"/>
</dbReference>
<feature type="transmembrane region" description="Helical" evidence="2">
    <location>
        <begin position="61"/>
        <end position="78"/>
    </location>
</feature>
<dbReference type="InterPro" id="IPR038765">
    <property type="entry name" value="Papain-like_cys_pep_sf"/>
</dbReference>
<gene>
    <name evidence="4" type="ORF">SAMN05216252_101495</name>
</gene>
<evidence type="ECO:0000313" key="4">
    <source>
        <dbReference type="EMBL" id="SNR85825.1"/>
    </source>
</evidence>
<name>A0A238ZR31_9ACTN</name>
<dbReference type="InterPro" id="IPR021878">
    <property type="entry name" value="TgpA_N"/>
</dbReference>
<evidence type="ECO:0000256" key="2">
    <source>
        <dbReference type="SAM" id="Phobius"/>
    </source>
</evidence>
<keyword evidence="2" id="KW-0812">Transmembrane</keyword>